<protein>
    <recommendedName>
        <fullName evidence="7">Origin recognition complex subunit 5</fullName>
    </recommendedName>
</protein>
<dbReference type="Proteomes" id="UP000801492">
    <property type="component" value="Unassembled WGS sequence"/>
</dbReference>
<keyword evidence="6" id="KW-0539">Nucleus</keyword>
<evidence type="ECO:0000256" key="2">
    <source>
        <dbReference type="ARBA" id="ARBA00006269"/>
    </source>
</evidence>
<evidence type="ECO:0000256" key="1">
    <source>
        <dbReference type="ARBA" id="ARBA00004123"/>
    </source>
</evidence>
<evidence type="ECO:0000256" key="6">
    <source>
        <dbReference type="ARBA" id="ARBA00023242"/>
    </source>
</evidence>
<dbReference type="InterPro" id="IPR047088">
    <property type="entry name" value="ORC5_C"/>
</dbReference>
<accession>A0A8K0GFX1</accession>
<name>A0A8K0GFX1_IGNLU</name>
<evidence type="ECO:0000313" key="11">
    <source>
        <dbReference type="EMBL" id="KAF2900267.1"/>
    </source>
</evidence>
<dbReference type="GO" id="GO:0005524">
    <property type="term" value="F:ATP binding"/>
    <property type="evidence" value="ECO:0007669"/>
    <property type="project" value="UniProtKB-KW"/>
</dbReference>
<organism evidence="11 12">
    <name type="scientific">Ignelater luminosus</name>
    <name type="common">Cucubano</name>
    <name type="synonym">Pyrophorus luminosus</name>
    <dbReference type="NCBI Taxonomy" id="2038154"/>
    <lineage>
        <taxon>Eukaryota</taxon>
        <taxon>Metazoa</taxon>
        <taxon>Ecdysozoa</taxon>
        <taxon>Arthropoda</taxon>
        <taxon>Hexapoda</taxon>
        <taxon>Insecta</taxon>
        <taxon>Pterygota</taxon>
        <taxon>Neoptera</taxon>
        <taxon>Endopterygota</taxon>
        <taxon>Coleoptera</taxon>
        <taxon>Polyphaga</taxon>
        <taxon>Elateriformia</taxon>
        <taxon>Elateroidea</taxon>
        <taxon>Elateridae</taxon>
        <taxon>Agrypninae</taxon>
        <taxon>Pyrophorini</taxon>
        <taxon>Ignelater</taxon>
    </lineage>
</organism>
<dbReference type="InterPro" id="IPR048866">
    <property type="entry name" value="ORC5_lid"/>
</dbReference>
<dbReference type="GO" id="GO:0006270">
    <property type="term" value="P:DNA replication initiation"/>
    <property type="evidence" value="ECO:0007669"/>
    <property type="project" value="TreeGrafter"/>
</dbReference>
<dbReference type="InterPro" id="IPR027417">
    <property type="entry name" value="P-loop_NTPase"/>
</dbReference>
<keyword evidence="3" id="KW-0235">DNA replication</keyword>
<dbReference type="Pfam" id="PF14630">
    <property type="entry name" value="ORC5_C"/>
    <property type="match status" value="1"/>
</dbReference>
<dbReference type="GO" id="GO:0005664">
    <property type="term" value="C:nuclear origin of replication recognition complex"/>
    <property type="evidence" value="ECO:0007669"/>
    <property type="project" value="TreeGrafter"/>
</dbReference>
<feature type="domain" description="ORC5 lid" evidence="10">
    <location>
        <begin position="219"/>
        <end position="278"/>
    </location>
</feature>
<evidence type="ECO:0000259" key="9">
    <source>
        <dbReference type="Pfam" id="PF14630"/>
    </source>
</evidence>
<dbReference type="SUPFAM" id="SSF52540">
    <property type="entry name" value="P-loop containing nucleoside triphosphate hydrolases"/>
    <property type="match status" value="1"/>
</dbReference>
<dbReference type="OrthoDB" id="365981at2759"/>
<dbReference type="EMBL" id="VTPC01002309">
    <property type="protein sequence ID" value="KAF2900267.1"/>
    <property type="molecule type" value="Genomic_DNA"/>
</dbReference>
<dbReference type="FunFam" id="3.40.50.300:FF:000673">
    <property type="entry name" value="Origin recognition complex subunit 5"/>
    <property type="match status" value="1"/>
</dbReference>
<dbReference type="PANTHER" id="PTHR12705">
    <property type="entry name" value="ORIGIN RECOGNITION COMPLEX SUBUNIT 5"/>
    <property type="match status" value="1"/>
</dbReference>
<dbReference type="Gene3D" id="3.40.50.300">
    <property type="entry name" value="P-loop containing nucleotide triphosphate hydrolases"/>
    <property type="match status" value="1"/>
</dbReference>
<reference evidence="11" key="1">
    <citation type="submission" date="2019-08" db="EMBL/GenBank/DDBJ databases">
        <title>The genome of the North American firefly Photinus pyralis.</title>
        <authorList>
            <consortium name="Photinus pyralis genome working group"/>
            <person name="Fallon T.R."/>
            <person name="Sander Lower S.E."/>
            <person name="Weng J.-K."/>
        </authorList>
    </citation>
    <scope>NUCLEOTIDE SEQUENCE</scope>
    <source>
        <strain evidence="11">TRF0915ILg1</strain>
        <tissue evidence="11">Whole body</tissue>
    </source>
</reference>
<evidence type="ECO:0000313" key="12">
    <source>
        <dbReference type="Proteomes" id="UP000801492"/>
    </source>
</evidence>
<evidence type="ECO:0000256" key="3">
    <source>
        <dbReference type="ARBA" id="ARBA00022705"/>
    </source>
</evidence>
<dbReference type="Gene3D" id="1.10.8.60">
    <property type="match status" value="1"/>
</dbReference>
<sequence>MDSLVNQLKMNFPGRTYQIERLFSLFGYKNEPFVSSVFIYGPSSTGKSAVVGSLLDGLEIRNACVNLVECYSSKVLFESILNQLSGHKIDPFKGHPYAKCDNVMDFIFNLRKCADEVDLNKSVIVLDKAERLRNMDYNLLPAFLKLKELSGLSVSVIFISEIIFEKYYFKARTLEPIKIHFSQYTREELWEILRLDFDHVQNFIRNNFNENFDINEEFFSNYLNLFLSVFYRVCRDLSELRHMSKLNFVKYCEPVFKKECKLEDSMGLWRHIAPILKASLEVLYLRISPVSQEGKQQSVEIKCDGARTVKQFTFSKESLAQFLELPFYAKYLLIAAYLASYNPPKEDKRLFMKYHGKKTKRMKDVKAKNIVSEQLNTQLGPKPFGFERLVAIFYAILEEKVDFNSNLLVQISTLVELQLLSMVSDNCDLDSRKYKCCVSFEFIQIISKTVDFNITKYLVDFN</sequence>
<proteinExistence type="inferred from homology"/>
<dbReference type="GO" id="GO:0003688">
    <property type="term" value="F:DNA replication origin binding"/>
    <property type="evidence" value="ECO:0007669"/>
    <property type="project" value="TreeGrafter"/>
</dbReference>
<keyword evidence="4" id="KW-0547">Nucleotide-binding</keyword>
<dbReference type="Pfam" id="PF13191">
    <property type="entry name" value="AAA_16"/>
    <property type="match status" value="1"/>
</dbReference>
<feature type="domain" description="Origin recognition complex subunit 5 C-terminal" evidence="9">
    <location>
        <begin position="325"/>
        <end position="458"/>
    </location>
</feature>
<keyword evidence="5" id="KW-0067">ATP-binding</keyword>
<comment type="caution">
    <text evidence="11">The sequence shown here is derived from an EMBL/GenBank/DDBJ whole genome shotgun (WGS) entry which is preliminary data.</text>
</comment>
<comment type="similarity">
    <text evidence="2">Belongs to the ORC5 family.</text>
</comment>
<evidence type="ECO:0000256" key="7">
    <source>
        <dbReference type="ARBA" id="ARBA00069657"/>
    </source>
</evidence>
<dbReference type="InterPro" id="IPR041664">
    <property type="entry name" value="AAA_16"/>
</dbReference>
<dbReference type="InterPro" id="IPR020796">
    <property type="entry name" value="ORC5"/>
</dbReference>
<keyword evidence="12" id="KW-1185">Reference proteome</keyword>
<gene>
    <name evidence="11" type="ORF">ILUMI_05920</name>
</gene>
<comment type="subcellular location">
    <subcellularLocation>
        <location evidence="1">Nucleus</location>
    </subcellularLocation>
</comment>
<dbReference type="PANTHER" id="PTHR12705:SF0">
    <property type="entry name" value="ORIGIN RECOGNITION COMPLEX SUBUNIT 5"/>
    <property type="match status" value="1"/>
</dbReference>
<evidence type="ECO:0000256" key="5">
    <source>
        <dbReference type="ARBA" id="ARBA00022840"/>
    </source>
</evidence>
<evidence type="ECO:0000259" key="8">
    <source>
        <dbReference type="Pfam" id="PF13191"/>
    </source>
</evidence>
<evidence type="ECO:0000259" key="10">
    <source>
        <dbReference type="Pfam" id="PF21639"/>
    </source>
</evidence>
<dbReference type="Pfam" id="PF21639">
    <property type="entry name" value="ORC5_lid"/>
    <property type="match status" value="1"/>
</dbReference>
<evidence type="ECO:0000256" key="4">
    <source>
        <dbReference type="ARBA" id="ARBA00022741"/>
    </source>
</evidence>
<dbReference type="AlphaFoldDB" id="A0A8K0GFX1"/>
<feature type="domain" description="Orc1-like AAA ATPase" evidence="8">
    <location>
        <begin position="11"/>
        <end position="156"/>
    </location>
</feature>